<name>A0A7C9USK1_9PROT</name>
<dbReference type="SUPFAM" id="SSF160387">
    <property type="entry name" value="NosL/MerB-like"/>
    <property type="match status" value="1"/>
</dbReference>
<comment type="caution">
    <text evidence="1">The sequence shown here is derived from an EMBL/GenBank/DDBJ whole genome shotgun (WGS) entry which is preliminary data.</text>
</comment>
<evidence type="ECO:0000313" key="1">
    <source>
        <dbReference type="EMBL" id="NFV79347.1"/>
    </source>
</evidence>
<dbReference type="Proteomes" id="UP000480684">
    <property type="component" value="Unassembled WGS sequence"/>
</dbReference>
<organism evidence="1 2">
    <name type="scientific">Magnetospirillum aberrantis SpK</name>
    <dbReference type="NCBI Taxonomy" id="908842"/>
    <lineage>
        <taxon>Bacteria</taxon>
        <taxon>Pseudomonadati</taxon>
        <taxon>Pseudomonadota</taxon>
        <taxon>Alphaproteobacteria</taxon>
        <taxon>Rhodospirillales</taxon>
        <taxon>Rhodospirillaceae</taxon>
        <taxon>Magnetospirillum</taxon>
    </lineage>
</organism>
<dbReference type="Pfam" id="PF05573">
    <property type="entry name" value="NosL"/>
    <property type="match status" value="1"/>
</dbReference>
<dbReference type="RefSeq" id="WP_163675551.1">
    <property type="nucleotide sequence ID" value="NZ_JAAIYP010000026.1"/>
</dbReference>
<dbReference type="AlphaFoldDB" id="A0A7C9USK1"/>
<dbReference type="EMBL" id="JAAIYP010000026">
    <property type="protein sequence ID" value="NFV79347.1"/>
    <property type="molecule type" value="Genomic_DNA"/>
</dbReference>
<dbReference type="InterPro" id="IPR008719">
    <property type="entry name" value="N2O_reductase_NosL"/>
</dbReference>
<gene>
    <name evidence="1" type="ORF">G4223_04395</name>
</gene>
<evidence type="ECO:0000313" key="2">
    <source>
        <dbReference type="Proteomes" id="UP000480684"/>
    </source>
</evidence>
<reference evidence="1 2" key="1">
    <citation type="submission" date="2020-02" db="EMBL/GenBank/DDBJ databases">
        <authorList>
            <person name="Dziuba M."/>
            <person name="Kuznetsov B."/>
            <person name="Mardanov A."/>
            <person name="Ravin N."/>
            <person name="Grouzdev D."/>
        </authorList>
    </citation>
    <scope>NUCLEOTIDE SEQUENCE [LARGE SCALE GENOMIC DNA]</scope>
    <source>
        <strain evidence="1 2">SpK</strain>
    </source>
</reference>
<keyword evidence="2" id="KW-1185">Reference proteome</keyword>
<dbReference type="PANTHER" id="PTHR41247:SF1">
    <property type="entry name" value="HTH-TYPE TRANSCRIPTIONAL REPRESSOR YCNK"/>
    <property type="match status" value="1"/>
</dbReference>
<proteinExistence type="predicted"/>
<dbReference type="PANTHER" id="PTHR41247">
    <property type="entry name" value="HTH-TYPE TRANSCRIPTIONAL REPRESSOR YCNK"/>
    <property type="match status" value="1"/>
</dbReference>
<protein>
    <recommendedName>
        <fullName evidence="3">Protein NosL</fullName>
    </recommendedName>
</protein>
<evidence type="ECO:0008006" key="3">
    <source>
        <dbReference type="Google" id="ProtNLM"/>
    </source>
</evidence>
<sequence length="161" mass="17442">MCTGNLNRRQVLGLVPGLAVTVALGACNDKGTGPVAIRWGKEYCEYCGMIVDDPRFAGQIREKAGGKVYKFDDFGDGVLWLAKQSWADAPGVEFWVGDVEKGTWIDARTAWYLSGKKSPMAHNIGAVPDQRTGAMDFAEMKKLVVAQGANSRCETPTEGHS</sequence>
<accession>A0A7C9USK1</accession>